<dbReference type="EMBL" id="JABAHZ010000005">
    <property type="protein sequence ID" value="NLR80952.1"/>
    <property type="molecule type" value="Genomic_DNA"/>
</dbReference>
<feature type="region of interest" description="Disordered" evidence="1">
    <location>
        <begin position="74"/>
        <end position="93"/>
    </location>
</feature>
<accession>A0A847SVR7</accession>
<reference evidence="2 3" key="1">
    <citation type="submission" date="2020-04" db="EMBL/GenBank/DDBJ databases">
        <authorList>
            <person name="Yin C."/>
        </authorList>
    </citation>
    <scope>NUCLEOTIDE SEQUENCE [LARGE SCALE GENOMIC DNA]</scope>
    <source>
        <strain evidence="2 3">Ak56</strain>
    </source>
</reference>
<evidence type="ECO:0000256" key="1">
    <source>
        <dbReference type="SAM" id="MobiDB-lite"/>
    </source>
</evidence>
<protein>
    <submittedName>
        <fullName evidence="2">Uncharacterized protein</fullName>
    </submittedName>
</protein>
<dbReference type="RefSeq" id="WP_168740614.1">
    <property type="nucleotide sequence ID" value="NZ_JABAHZ010000005.1"/>
</dbReference>
<proteinExistence type="predicted"/>
<sequence>MKARIIPLSKYKKRVLVEVNDEAVERLPVSQCRKVLQGAGKQLNDEAILKIRDYFYHLAAIAWEAYQCGKQQPKNKAIPLEPNKTANNEERHYYEKSHYLRAG</sequence>
<evidence type="ECO:0000313" key="2">
    <source>
        <dbReference type="EMBL" id="NLR80952.1"/>
    </source>
</evidence>
<name>A0A847SVR7_9BACT</name>
<comment type="caution">
    <text evidence="2">The sequence shown here is derived from an EMBL/GenBank/DDBJ whole genome shotgun (WGS) entry which is preliminary data.</text>
</comment>
<dbReference type="Proteomes" id="UP000552864">
    <property type="component" value="Unassembled WGS sequence"/>
</dbReference>
<keyword evidence="3" id="KW-1185">Reference proteome</keyword>
<gene>
    <name evidence="2" type="ORF">HGH91_20140</name>
</gene>
<organism evidence="2 3">
    <name type="scientific">Chitinophaga eiseniae</name>
    <dbReference type="NCBI Taxonomy" id="634771"/>
    <lineage>
        <taxon>Bacteria</taxon>
        <taxon>Pseudomonadati</taxon>
        <taxon>Bacteroidota</taxon>
        <taxon>Chitinophagia</taxon>
        <taxon>Chitinophagales</taxon>
        <taxon>Chitinophagaceae</taxon>
        <taxon>Chitinophaga</taxon>
    </lineage>
</organism>
<evidence type="ECO:0000313" key="3">
    <source>
        <dbReference type="Proteomes" id="UP000552864"/>
    </source>
</evidence>
<dbReference type="AlphaFoldDB" id="A0A847SVR7"/>